<dbReference type="Proteomes" id="UP000887565">
    <property type="component" value="Unplaced"/>
</dbReference>
<evidence type="ECO:0000313" key="2">
    <source>
        <dbReference type="WBParaSite" id="nRc.2.0.1.t00115-RA"/>
    </source>
</evidence>
<name>A0A915HDH3_ROMCU</name>
<reference evidence="2" key="1">
    <citation type="submission" date="2022-11" db="UniProtKB">
        <authorList>
            <consortium name="WormBaseParasite"/>
        </authorList>
    </citation>
    <scope>IDENTIFICATION</scope>
</reference>
<proteinExistence type="predicted"/>
<evidence type="ECO:0000313" key="1">
    <source>
        <dbReference type="Proteomes" id="UP000887565"/>
    </source>
</evidence>
<protein>
    <submittedName>
        <fullName evidence="2">Apple domain-containing protein</fullName>
    </submittedName>
</protein>
<keyword evidence="1" id="KW-1185">Reference proteome</keyword>
<sequence length="270" mass="31064">MKNVTEVPTGNQLIQVPVCVSSIMLNQERFQKEPEDDFWGKKILKHGQLFKTPMRYELKPIQKATVAITGSNVLEVKISGVGGFHFADVLGYGTTETEHNCMFYCLQITHCYAVNYVKNNNWCVFLATAETNFYVVPLWSGENEGLRMQQLIFEEGVKGYEEISKPLYEISVEAYPVEKCSSYHRKAPHNLTNTWIKRRIFCATAPQTLYNKSVKFWWFSALWAGIIELRTWGRHMGRNIEHGDATPNMGHAGNKRPFFASFWGTTEHHL</sequence>
<organism evidence="1 2">
    <name type="scientific">Romanomermis culicivorax</name>
    <name type="common">Nematode worm</name>
    <dbReference type="NCBI Taxonomy" id="13658"/>
    <lineage>
        <taxon>Eukaryota</taxon>
        <taxon>Metazoa</taxon>
        <taxon>Ecdysozoa</taxon>
        <taxon>Nematoda</taxon>
        <taxon>Enoplea</taxon>
        <taxon>Dorylaimia</taxon>
        <taxon>Mermithida</taxon>
        <taxon>Mermithoidea</taxon>
        <taxon>Mermithidae</taxon>
        <taxon>Romanomermis</taxon>
    </lineage>
</organism>
<accession>A0A915HDH3</accession>
<dbReference type="AlphaFoldDB" id="A0A915HDH3"/>
<dbReference type="WBParaSite" id="nRc.2.0.1.t00115-RA">
    <property type="protein sequence ID" value="nRc.2.0.1.t00115-RA"/>
    <property type="gene ID" value="nRc.2.0.1.g00115"/>
</dbReference>